<evidence type="ECO:0000256" key="5">
    <source>
        <dbReference type="ARBA" id="ARBA00022777"/>
    </source>
</evidence>
<dbReference type="SUPFAM" id="SSF56112">
    <property type="entry name" value="Protein kinase-like (PK-like)"/>
    <property type="match status" value="1"/>
</dbReference>
<comment type="caution">
    <text evidence="11">The sequence shown here is derived from an EMBL/GenBank/DDBJ whole genome shotgun (WGS) entry which is preliminary data.</text>
</comment>
<dbReference type="Gene3D" id="1.10.510.10">
    <property type="entry name" value="Transferase(Phosphotransferase) domain 1"/>
    <property type="match status" value="1"/>
</dbReference>
<feature type="compositionally biased region" description="Polar residues" evidence="9">
    <location>
        <begin position="280"/>
        <end position="297"/>
    </location>
</feature>
<evidence type="ECO:0000256" key="7">
    <source>
        <dbReference type="ARBA" id="ARBA00047899"/>
    </source>
</evidence>
<keyword evidence="2" id="KW-0723">Serine/threonine-protein kinase</keyword>
<evidence type="ECO:0000256" key="3">
    <source>
        <dbReference type="ARBA" id="ARBA00022679"/>
    </source>
</evidence>
<feature type="compositionally biased region" description="Polar residues" evidence="9">
    <location>
        <begin position="377"/>
        <end position="390"/>
    </location>
</feature>
<evidence type="ECO:0000256" key="2">
    <source>
        <dbReference type="ARBA" id="ARBA00022527"/>
    </source>
</evidence>
<keyword evidence="3" id="KW-0808">Transferase</keyword>
<protein>
    <recommendedName>
        <fullName evidence="1">non-specific serine/threonine protein kinase</fullName>
        <ecNumber evidence="1">2.7.11.1</ecNumber>
    </recommendedName>
</protein>
<feature type="region of interest" description="Disordered" evidence="9">
    <location>
        <begin position="370"/>
        <end position="396"/>
    </location>
</feature>
<dbReference type="SUPFAM" id="SSF82185">
    <property type="entry name" value="Histone H3 K4-specific methyltransferase SET7/9 N-terminal domain"/>
    <property type="match status" value="1"/>
</dbReference>
<dbReference type="SMART" id="SM00220">
    <property type="entry name" value="S_TKc"/>
    <property type="match status" value="1"/>
</dbReference>
<dbReference type="InterPro" id="IPR051131">
    <property type="entry name" value="NEK_Ser/Thr_kinase_NIMA"/>
</dbReference>
<evidence type="ECO:0000313" key="12">
    <source>
        <dbReference type="Proteomes" id="UP000785679"/>
    </source>
</evidence>
<accession>A0A8J8T6F3</accession>
<dbReference type="EMBL" id="RRYP01003879">
    <property type="protein sequence ID" value="TNV83390.1"/>
    <property type="molecule type" value="Genomic_DNA"/>
</dbReference>
<feature type="domain" description="Protein kinase" evidence="10">
    <location>
        <begin position="1"/>
        <end position="158"/>
    </location>
</feature>
<proteinExistence type="predicted"/>
<sequence>MGLAKLHAKKFIHRDLKPGNIFLVGKHVIDYGIAKIGDLGLATCLDQSRYAENHGTGIYFPPEYFQNPHANALSYESDIWALGVILYELASNGRFPFALKAEGKYRKIQQESQVIDAQYIPLPNSVDPEVCKLVSLILKKDPINRPSIQQIIKEDIVFDIIQSIAFGSLLGNKTASAYKEQLKNMKLLHMDRADISQLANGSSKERIKLQIQQQITPANSQAHVIQPNNNISQLNPPSQLEEIQNTLVNIGQKVSEQMSHFIQQFQDLPHAAPQPIQPGVPSQVSDPSSIQAPTSLQKGVRHIQEGQDDMFEIFEDMRTQYSRSQLGDGSGSSMINESQSQMRGSELQARTQINQQVQRNLVDREEVLRGAAPRTMMDQSQRGSMVSTVSEGGEGPVIESVSSQAANDDDDGLDEIHDLEEEQRGDGSSSDDEGEEEKEQKVFGQDEIYKNQEYYLFLLVLAKKCPQLFKSWTLRGAFTYKQWPLAFAKIRRNKCFLKEYTQGPLFVFYYGQVQSPDIQSAFPGYGKGIRFAYDSDKNKGGLCEMYFNEQGYPYWGRFYVYSNGEIEVYTGEFRNSTFANGRGYMDFASKGYTIEGSFLNGKAHGQCIRTNLDGERSMGEYKEGRQHGTHKRFTTSGKVFVQLFHEGVAVSGEEDITANY</sequence>
<dbReference type="OrthoDB" id="310217at2759"/>
<dbReference type="InterPro" id="IPR008271">
    <property type="entry name" value="Ser/Thr_kinase_AS"/>
</dbReference>
<dbReference type="Proteomes" id="UP000785679">
    <property type="component" value="Unassembled WGS sequence"/>
</dbReference>
<keyword evidence="12" id="KW-1185">Reference proteome</keyword>
<dbReference type="GO" id="GO:0005524">
    <property type="term" value="F:ATP binding"/>
    <property type="evidence" value="ECO:0007669"/>
    <property type="project" value="UniProtKB-KW"/>
</dbReference>
<dbReference type="EC" id="2.7.11.1" evidence="1"/>
<evidence type="ECO:0000313" key="11">
    <source>
        <dbReference type="EMBL" id="TNV83390.1"/>
    </source>
</evidence>
<feature type="region of interest" description="Disordered" evidence="9">
    <location>
        <begin position="420"/>
        <end position="443"/>
    </location>
</feature>
<reference evidence="11" key="1">
    <citation type="submission" date="2019-06" db="EMBL/GenBank/DDBJ databases">
        <authorList>
            <person name="Zheng W."/>
        </authorList>
    </citation>
    <scope>NUCLEOTIDE SEQUENCE</scope>
    <source>
        <strain evidence="11">QDHG01</strain>
    </source>
</reference>
<keyword evidence="4" id="KW-0547">Nucleotide-binding</keyword>
<dbReference type="InterPro" id="IPR011009">
    <property type="entry name" value="Kinase-like_dom_sf"/>
</dbReference>
<evidence type="ECO:0000259" key="10">
    <source>
        <dbReference type="PROSITE" id="PS50011"/>
    </source>
</evidence>
<keyword evidence="6" id="KW-0067">ATP-binding</keyword>
<comment type="catalytic activity">
    <reaction evidence="8">
        <text>L-seryl-[protein] + ATP = O-phospho-L-seryl-[protein] + ADP + H(+)</text>
        <dbReference type="Rhea" id="RHEA:17989"/>
        <dbReference type="Rhea" id="RHEA-COMP:9863"/>
        <dbReference type="Rhea" id="RHEA-COMP:11604"/>
        <dbReference type="ChEBI" id="CHEBI:15378"/>
        <dbReference type="ChEBI" id="CHEBI:29999"/>
        <dbReference type="ChEBI" id="CHEBI:30616"/>
        <dbReference type="ChEBI" id="CHEBI:83421"/>
        <dbReference type="ChEBI" id="CHEBI:456216"/>
        <dbReference type="EC" id="2.7.11.1"/>
    </reaction>
</comment>
<evidence type="ECO:0000256" key="8">
    <source>
        <dbReference type="ARBA" id="ARBA00048679"/>
    </source>
</evidence>
<gene>
    <name evidence="11" type="ORF">FGO68_gene3290</name>
</gene>
<dbReference type="AlphaFoldDB" id="A0A8J8T6F3"/>
<comment type="catalytic activity">
    <reaction evidence="7">
        <text>L-threonyl-[protein] + ATP = O-phospho-L-threonyl-[protein] + ADP + H(+)</text>
        <dbReference type="Rhea" id="RHEA:46608"/>
        <dbReference type="Rhea" id="RHEA-COMP:11060"/>
        <dbReference type="Rhea" id="RHEA-COMP:11605"/>
        <dbReference type="ChEBI" id="CHEBI:15378"/>
        <dbReference type="ChEBI" id="CHEBI:30013"/>
        <dbReference type="ChEBI" id="CHEBI:30616"/>
        <dbReference type="ChEBI" id="CHEBI:61977"/>
        <dbReference type="ChEBI" id="CHEBI:456216"/>
        <dbReference type="EC" id="2.7.11.1"/>
    </reaction>
</comment>
<organism evidence="11 12">
    <name type="scientific">Halteria grandinella</name>
    <dbReference type="NCBI Taxonomy" id="5974"/>
    <lineage>
        <taxon>Eukaryota</taxon>
        <taxon>Sar</taxon>
        <taxon>Alveolata</taxon>
        <taxon>Ciliophora</taxon>
        <taxon>Intramacronucleata</taxon>
        <taxon>Spirotrichea</taxon>
        <taxon>Stichotrichia</taxon>
        <taxon>Sporadotrichida</taxon>
        <taxon>Halteriidae</taxon>
        <taxon>Halteria</taxon>
    </lineage>
</organism>
<feature type="region of interest" description="Disordered" evidence="9">
    <location>
        <begin position="323"/>
        <end position="348"/>
    </location>
</feature>
<dbReference type="PANTHER" id="PTHR44899">
    <property type="entry name" value="CAMK FAMILY PROTEIN KINASE"/>
    <property type="match status" value="1"/>
</dbReference>
<name>A0A8J8T6F3_HALGN</name>
<feature type="compositionally biased region" description="Acidic residues" evidence="9">
    <location>
        <begin position="420"/>
        <end position="437"/>
    </location>
</feature>
<dbReference type="PROSITE" id="PS50011">
    <property type="entry name" value="PROTEIN_KINASE_DOM"/>
    <property type="match status" value="1"/>
</dbReference>
<dbReference type="InterPro" id="IPR000719">
    <property type="entry name" value="Prot_kinase_dom"/>
</dbReference>
<keyword evidence="5" id="KW-0418">Kinase</keyword>
<dbReference type="GO" id="GO:0004674">
    <property type="term" value="F:protein serine/threonine kinase activity"/>
    <property type="evidence" value="ECO:0007669"/>
    <property type="project" value="UniProtKB-KW"/>
</dbReference>
<evidence type="ECO:0000256" key="1">
    <source>
        <dbReference type="ARBA" id="ARBA00012513"/>
    </source>
</evidence>
<feature type="region of interest" description="Disordered" evidence="9">
    <location>
        <begin position="278"/>
        <end position="299"/>
    </location>
</feature>
<dbReference type="Pfam" id="PF00069">
    <property type="entry name" value="Pkinase"/>
    <property type="match status" value="1"/>
</dbReference>
<dbReference type="PROSITE" id="PS00108">
    <property type="entry name" value="PROTEIN_KINASE_ST"/>
    <property type="match status" value="1"/>
</dbReference>
<dbReference type="Gene3D" id="2.20.110.10">
    <property type="entry name" value="Histone H3 K4-specific methyltransferase SET7/9 N-terminal domain"/>
    <property type="match status" value="1"/>
</dbReference>
<dbReference type="PANTHER" id="PTHR44899:SF3">
    <property type="entry name" value="SERINE_THREONINE-PROTEIN KINASE NEK1"/>
    <property type="match status" value="1"/>
</dbReference>
<evidence type="ECO:0000256" key="9">
    <source>
        <dbReference type="SAM" id="MobiDB-lite"/>
    </source>
</evidence>
<evidence type="ECO:0000256" key="4">
    <source>
        <dbReference type="ARBA" id="ARBA00022741"/>
    </source>
</evidence>
<evidence type="ECO:0000256" key="6">
    <source>
        <dbReference type="ARBA" id="ARBA00022840"/>
    </source>
</evidence>